<dbReference type="RefSeq" id="WP_200502225.1">
    <property type="nucleotide sequence ID" value="NZ_JAEDAJ010000004.1"/>
</dbReference>
<reference evidence="6 7" key="1">
    <citation type="submission" date="2020-12" db="EMBL/GenBank/DDBJ databases">
        <title>Brachybacterium sp. MASK1Z-5, whole genome shotgun sequence.</title>
        <authorList>
            <person name="Tuo L."/>
        </authorList>
    </citation>
    <scope>NUCLEOTIDE SEQUENCE [LARGE SCALE GENOMIC DNA]</scope>
    <source>
        <strain evidence="6 7">MASK1Z-5</strain>
    </source>
</reference>
<proteinExistence type="inferred from homology"/>
<dbReference type="PANTHER" id="PTHR30290:SF9">
    <property type="entry name" value="OLIGOPEPTIDE-BINDING PROTEIN APPA"/>
    <property type="match status" value="1"/>
</dbReference>
<comment type="similarity">
    <text evidence="1">Belongs to the bacterial solute-binding protein 5 family.</text>
</comment>
<dbReference type="InterPro" id="IPR006311">
    <property type="entry name" value="TAT_signal"/>
</dbReference>
<dbReference type="Pfam" id="PF00496">
    <property type="entry name" value="SBP_bac_5"/>
    <property type="match status" value="1"/>
</dbReference>
<keyword evidence="2" id="KW-0813">Transport</keyword>
<dbReference type="SUPFAM" id="SSF53850">
    <property type="entry name" value="Periplasmic binding protein-like II"/>
    <property type="match status" value="1"/>
</dbReference>
<evidence type="ECO:0000256" key="3">
    <source>
        <dbReference type="ARBA" id="ARBA00022729"/>
    </source>
</evidence>
<feature type="domain" description="Solute-binding protein family 5" evidence="5">
    <location>
        <begin position="85"/>
        <end position="437"/>
    </location>
</feature>
<name>A0ABS1BAB9_9MICO</name>
<dbReference type="InterPro" id="IPR000914">
    <property type="entry name" value="SBP_5_dom"/>
</dbReference>
<dbReference type="EMBL" id="JAEDAJ010000004">
    <property type="protein sequence ID" value="MBK0331599.1"/>
    <property type="molecule type" value="Genomic_DNA"/>
</dbReference>
<dbReference type="InterPro" id="IPR039424">
    <property type="entry name" value="SBP_5"/>
</dbReference>
<evidence type="ECO:0000256" key="2">
    <source>
        <dbReference type="ARBA" id="ARBA00022448"/>
    </source>
</evidence>
<dbReference type="Proteomes" id="UP000612352">
    <property type="component" value="Unassembled WGS sequence"/>
</dbReference>
<keyword evidence="3 4" id="KW-0732">Signal</keyword>
<gene>
    <name evidence="6" type="ORF">I8D64_09310</name>
</gene>
<feature type="chain" id="PRO_5046542605" description="Solute-binding protein family 5 domain-containing protein" evidence="4">
    <location>
        <begin position="37"/>
        <end position="513"/>
    </location>
</feature>
<protein>
    <recommendedName>
        <fullName evidence="5">Solute-binding protein family 5 domain-containing protein</fullName>
    </recommendedName>
</protein>
<evidence type="ECO:0000259" key="5">
    <source>
        <dbReference type="Pfam" id="PF00496"/>
    </source>
</evidence>
<evidence type="ECO:0000256" key="4">
    <source>
        <dbReference type="SAM" id="SignalP"/>
    </source>
</evidence>
<dbReference type="PROSITE" id="PS51318">
    <property type="entry name" value="TAT"/>
    <property type="match status" value="1"/>
</dbReference>
<dbReference type="PANTHER" id="PTHR30290">
    <property type="entry name" value="PERIPLASMIC BINDING COMPONENT OF ABC TRANSPORTER"/>
    <property type="match status" value="1"/>
</dbReference>
<organism evidence="6 7">
    <name type="scientific">Brachybacterium halotolerans</name>
    <dbReference type="NCBI Taxonomy" id="2795215"/>
    <lineage>
        <taxon>Bacteria</taxon>
        <taxon>Bacillati</taxon>
        <taxon>Actinomycetota</taxon>
        <taxon>Actinomycetes</taxon>
        <taxon>Micrococcales</taxon>
        <taxon>Dermabacteraceae</taxon>
        <taxon>Brachybacterium</taxon>
    </lineage>
</organism>
<dbReference type="Gene3D" id="3.90.76.10">
    <property type="entry name" value="Dipeptide-binding Protein, Domain 1"/>
    <property type="match status" value="1"/>
</dbReference>
<feature type="signal peptide" evidence="4">
    <location>
        <begin position="1"/>
        <end position="36"/>
    </location>
</feature>
<comment type="caution">
    <text evidence="6">The sequence shown here is derived from an EMBL/GenBank/DDBJ whole genome shotgun (WGS) entry which is preliminary data.</text>
</comment>
<keyword evidence="7" id="KW-1185">Reference proteome</keyword>
<evidence type="ECO:0000313" key="6">
    <source>
        <dbReference type="EMBL" id="MBK0331599.1"/>
    </source>
</evidence>
<dbReference type="InterPro" id="IPR030678">
    <property type="entry name" value="Peptide/Ni-bd"/>
</dbReference>
<dbReference type="Gene3D" id="3.10.105.10">
    <property type="entry name" value="Dipeptide-binding Protein, Domain 3"/>
    <property type="match status" value="1"/>
</dbReference>
<sequence>MSMTAPPKTTRRTALRLGAAGSLLGAVGLTAGCGSAADSEGTGALRIAQPSEPTGLDPHLESGLDGMNVLINIFDTLTMRDTKNELVPRLATHWEATDEHHWRFRLRKGVTFHNGEPFDARSVKFSIERLIDPDTGSTIVELRSVDHVEIIDDHTVDIVMAEPDPVIPEKVSLFGGVMLPADHFADVGAKGFAAHPIGTGPFRFVSWRKAQLLRLAAYADHWNGRPAFDELHFTAMPNPASALAGIQSDAVDLVSALDPEAALQLEGYKDVSLTTHPGIRMYFVVLDTEHEILKDARVRRALNHAVDVPLLISAVLNDSGREAATIVPREAFGYDPDVKPPKRDPGEARRLLADAGHADGLTLSFTASNKDQLVSQALAGMLEDVGVTLELEILEPGTFAERLASDDPSSLGSMYLTGSTGWTLDGEATMQSYIRSDRKRSRIRSTEADEMIDALEQTIDPDARLKTFRRMQEWLHDEAPFLFLYQADQNFASNKRIEWTPNVNGTLAMETAR</sequence>
<dbReference type="PIRSF" id="PIRSF002741">
    <property type="entry name" value="MppA"/>
    <property type="match status" value="1"/>
</dbReference>
<accession>A0ABS1BAB9</accession>
<evidence type="ECO:0000256" key="1">
    <source>
        <dbReference type="ARBA" id="ARBA00005695"/>
    </source>
</evidence>
<evidence type="ECO:0000313" key="7">
    <source>
        <dbReference type="Proteomes" id="UP000612352"/>
    </source>
</evidence>
<dbReference type="Gene3D" id="3.40.190.10">
    <property type="entry name" value="Periplasmic binding protein-like II"/>
    <property type="match status" value="1"/>
</dbReference>